<dbReference type="CDD" id="cd02877">
    <property type="entry name" value="GH18_hevamine_XipI_class_III"/>
    <property type="match status" value="1"/>
</dbReference>
<comment type="caution">
    <text evidence="10">Lacks conserved residue(s) required for the propagation of feature annotation.</text>
</comment>
<feature type="compositionally biased region" description="Low complexity" evidence="12">
    <location>
        <begin position="614"/>
        <end position="626"/>
    </location>
</feature>
<dbReference type="InterPro" id="IPR050542">
    <property type="entry name" value="Glycosyl_Hydrlase18_Chitinase"/>
</dbReference>
<feature type="disulfide bond" evidence="10">
    <location>
        <begin position="486"/>
        <end position="500"/>
    </location>
</feature>
<keyword evidence="4 11" id="KW-0378">Hydrolase</keyword>
<feature type="domain" description="GH18" evidence="15">
    <location>
        <begin position="29"/>
        <end position="346"/>
    </location>
</feature>
<dbReference type="InterPro" id="IPR017853">
    <property type="entry name" value="GH"/>
</dbReference>
<dbReference type="PROSITE" id="PS01095">
    <property type="entry name" value="GH18_1"/>
    <property type="match status" value="1"/>
</dbReference>
<evidence type="ECO:0000256" key="3">
    <source>
        <dbReference type="ARBA" id="ARBA00022669"/>
    </source>
</evidence>
<feature type="compositionally biased region" description="Low complexity" evidence="12">
    <location>
        <begin position="446"/>
        <end position="465"/>
    </location>
</feature>
<dbReference type="AlphaFoldDB" id="A0A9P4TRY7"/>
<feature type="region of interest" description="Disordered" evidence="12">
    <location>
        <begin position="446"/>
        <end position="469"/>
    </location>
</feature>
<dbReference type="Gene3D" id="3.30.60.10">
    <property type="entry name" value="Endochitinase-like"/>
    <property type="match status" value="2"/>
</dbReference>
<evidence type="ECO:0000256" key="12">
    <source>
        <dbReference type="SAM" id="MobiDB-lite"/>
    </source>
</evidence>
<feature type="compositionally biased region" description="Low complexity" evidence="12">
    <location>
        <begin position="369"/>
        <end position="390"/>
    </location>
</feature>
<dbReference type="PANTHER" id="PTHR45708">
    <property type="entry name" value="ENDOCHITINASE"/>
    <property type="match status" value="1"/>
</dbReference>
<protein>
    <recommendedName>
        <fullName evidence="2">chitinase</fullName>
        <ecNumber evidence="2">3.2.1.14</ecNumber>
    </recommendedName>
</protein>
<feature type="signal peptide" evidence="13">
    <location>
        <begin position="1"/>
        <end position="22"/>
    </location>
</feature>
<accession>A0A9P4TRY7</accession>
<evidence type="ECO:0000256" key="9">
    <source>
        <dbReference type="ARBA" id="ARBA00025727"/>
    </source>
</evidence>
<comment type="caution">
    <text evidence="16">The sequence shown here is derived from an EMBL/GenBank/DDBJ whole genome shotgun (WGS) entry which is preliminary data.</text>
</comment>
<dbReference type="GO" id="GO:0000272">
    <property type="term" value="P:polysaccharide catabolic process"/>
    <property type="evidence" value="ECO:0007669"/>
    <property type="project" value="UniProtKB-KW"/>
</dbReference>
<keyword evidence="3 10" id="KW-0147">Chitin-binding</keyword>
<dbReference type="SUPFAM" id="SSF57016">
    <property type="entry name" value="Plant lectins/antimicrobial peptides"/>
    <property type="match status" value="2"/>
</dbReference>
<dbReference type="PANTHER" id="PTHR45708:SF49">
    <property type="entry name" value="ENDOCHITINASE"/>
    <property type="match status" value="1"/>
</dbReference>
<feature type="disulfide bond" evidence="10">
    <location>
        <begin position="410"/>
        <end position="424"/>
    </location>
</feature>
<name>A0A9P4TRY7_9PLEO</name>
<dbReference type="CDD" id="cd11618">
    <property type="entry name" value="ChtBD1_1"/>
    <property type="match status" value="2"/>
</dbReference>
<evidence type="ECO:0000259" key="14">
    <source>
        <dbReference type="PROSITE" id="PS50941"/>
    </source>
</evidence>
<dbReference type="InterPro" id="IPR001002">
    <property type="entry name" value="Chitin-bd_1"/>
</dbReference>
<evidence type="ECO:0000256" key="7">
    <source>
        <dbReference type="ARBA" id="ARBA00023295"/>
    </source>
</evidence>
<evidence type="ECO:0000256" key="1">
    <source>
        <dbReference type="ARBA" id="ARBA00000822"/>
    </source>
</evidence>
<feature type="compositionally biased region" description="Low complexity" evidence="12">
    <location>
        <begin position="724"/>
        <end position="734"/>
    </location>
</feature>
<dbReference type="SUPFAM" id="SSF51445">
    <property type="entry name" value="(Trans)glycosidases"/>
    <property type="match status" value="1"/>
</dbReference>
<dbReference type="OrthoDB" id="6020543at2759"/>
<dbReference type="Gene3D" id="3.20.20.80">
    <property type="entry name" value="Glycosidases"/>
    <property type="match status" value="1"/>
</dbReference>
<dbReference type="PROSITE" id="PS50941">
    <property type="entry name" value="CHIT_BIND_I_2"/>
    <property type="match status" value="2"/>
</dbReference>
<feature type="region of interest" description="Disordered" evidence="12">
    <location>
        <begin position="724"/>
        <end position="750"/>
    </location>
</feature>
<comment type="catalytic activity">
    <reaction evidence="1">
        <text>Random endo-hydrolysis of N-acetyl-beta-D-glucosaminide (1-&gt;4)-beta-linkages in chitin and chitodextrins.</text>
        <dbReference type="EC" id="3.2.1.14"/>
    </reaction>
</comment>
<dbReference type="InterPro" id="IPR001223">
    <property type="entry name" value="Glyco_hydro18_cat"/>
</dbReference>
<evidence type="ECO:0000256" key="10">
    <source>
        <dbReference type="PROSITE-ProRule" id="PRU00261"/>
    </source>
</evidence>
<dbReference type="GO" id="GO:0005576">
    <property type="term" value="C:extracellular region"/>
    <property type="evidence" value="ECO:0007669"/>
    <property type="project" value="TreeGrafter"/>
</dbReference>
<gene>
    <name evidence="16" type="ORF">CC78DRAFT_573191</name>
</gene>
<dbReference type="Pfam" id="PF00704">
    <property type="entry name" value="Glyco_hydro_18"/>
    <property type="match status" value="1"/>
</dbReference>
<dbReference type="InterPro" id="IPR036861">
    <property type="entry name" value="Endochitinase-like_sf"/>
</dbReference>
<dbReference type="GO" id="GO:0008843">
    <property type="term" value="F:endochitinase activity"/>
    <property type="evidence" value="ECO:0007669"/>
    <property type="project" value="UniProtKB-EC"/>
</dbReference>
<evidence type="ECO:0000313" key="16">
    <source>
        <dbReference type="EMBL" id="KAF2270835.1"/>
    </source>
</evidence>
<feature type="chain" id="PRO_5040194286" description="chitinase" evidence="13">
    <location>
        <begin position="23"/>
        <end position="973"/>
    </location>
</feature>
<keyword evidence="6" id="KW-0119">Carbohydrate metabolism</keyword>
<dbReference type="SMART" id="SM00270">
    <property type="entry name" value="ChtBD1"/>
    <property type="match status" value="2"/>
</dbReference>
<comment type="similarity">
    <text evidence="9">Belongs to the glycosyl hydrolase 18 family. Chitinase class III subfamily.</text>
</comment>
<sequence>MPSKTARAAALAAGLLATTAFAFDASSSKNVAVYWGQGYSQIDLSTLCADPSVDIVNLAFVNQFPKNVGEFPATNFANACGEEMYQYADGTNSGLRSNCPSIGPGIKECQAAGKKVLLSVGGGWPTDYYLETSEIAEYFAEFLWGAFGPQTSEWVDAGKPRPFGDASVDGFDLDIESFVSPAPFDGYQYANYGAFVSHLKDVLFPTGPSTYYISGAPQCVIPDARLADAIATSAFDFVFVQFYNTPTCSSRAGINGLSAGSTDFTFDDWVAWLKSNSANPGVKMYLGLPAGTDGAPYDTDSYLTPIEANQLISYYGQKHSDIFGGVMLWEATVSYRNQICEKGYSTWIKDILSGKEISEACASSTSSVASSTSASSTSSAPTVSPTATSPDGSCGGETGYTCIGYHLGECCSQWGYCGGDSDYCGTGCNPLFGKCDGSSTTSSVASSTSASTTSSAPTASSTATSPDGSCGGETGYTCIGYHMGECCSQWGFCGGDSDYCGTGCNPLFGKCDSSSTTSSSASSTTASAASSSSSVSSALSSSSVSTSYSASASSSSSVASSSSLSSTVYPSGNATSSIPTSSATSSHLYPTGNATSSIPTSSATSSHLYPTGNATSSIPSTSATSSHVYPTGNSTIYPTGTSSSSYVYPSGNTSTPCTTSTSSSVVYPTGGSSAYPTTGAPYPTGGYHNSSTSCTESSTGYPVYPSSSLSSESTFVYPTGPSSKPCSTSKASSSGNPVYPTGPSTTAKPDYPVYSHSSGTKTIYTTTYVDICSTGYTTKETTITTTVYPEATPKSHDVPEGWYTTVTVCHVCAAKPTTVTLTLPVTKTVYAYPTKPAGEGYVPSPPESTPGAYYPAPSETPSCSGPGCPKPEEEYPEFGKPEKPETETETATSTVYQYVTLTKVPVPASETPAPYAPYTPVNSTHVYAPTGSTTGTGSVPYGTYTPIEFEGAASRFSFGMSAVAVIAAGLLAL</sequence>
<dbReference type="PROSITE" id="PS51910">
    <property type="entry name" value="GH18_2"/>
    <property type="match status" value="1"/>
</dbReference>
<evidence type="ECO:0000256" key="5">
    <source>
        <dbReference type="ARBA" id="ARBA00023024"/>
    </source>
</evidence>
<dbReference type="Proteomes" id="UP000800093">
    <property type="component" value="Unassembled WGS sequence"/>
</dbReference>
<keyword evidence="8" id="KW-0624">Polysaccharide degradation</keyword>
<evidence type="ECO:0000256" key="2">
    <source>
        <dbReference type="ARBA" id="ARBA00012729"/>
    </source>
</evidence>
<feature type="region of interest" description="Disordered" evidence="12">
    <location>
        <begin position="369"/>
        <end position="393"/>
    </location>
</feature>
<dbReference type="EMBL" id="ML986578">
    <property type="protein sequence ID" value="KAF2270835.1"/>
    <property type="molecule type" value="Genomic_DNA"/>
</dbReference>
<evidence type="ECO:0000256" key="11">
    <source>
        <dbReference type="RuleBase" id="RU000489"/>
    </source>
</evidence>
<feature type="region of interest" description="Disordered" evidence="12">
    <location>
        <begin position="575"/>
        <end position="628"/>
    </location>
</feature>
<evidence type="ECO:0000256" key="13">
    <source>
        <dbReference type="SAM" id="SignalP"/>
    </source>
</evidence>
<feature type="compositionally biased region" description="Low complexity" evidence="12">
    <location>
        <begin position="594"/>
        <end position="606"/>
    </location>
</feature>
<evidence type="ECO:0000256" key="6">
    <source>
        <dbReference type="ARBA" id="ARBA00023277"/>
    </source>
</evidence>
<feature type="domain" description="Chitin-binding type-1" evidence="14">
    <location>
        <begin position="467"/>
        <end position="513"/>
    </location>
</feature>
<feature type="compositionally biased region" description="Basic and acidic residues" evidence="12">
    <location>
        <begin position="870"/>
        <end position="886"/>
    </location>
</feature>
<evidence type="ECO:0000313" key="17">
    <source>
        <dbReference type="Proteomes" id="UP000800093"/>
    </source>
</evidence>
<reference evidence="17" key="1">
    <citation type="journal article" date="2020" name="Stud. Mycol.">
        <title>101 Dothideomycetes genomes: A test case for predicting lifestyles and emergence of pathogens.</title>
        <authorList>
            <person name="Haridas S."/>
            <person name="Albert R."/>
            <person name="Binder M."/>
            <person name="Bloem J."/>
            <person name="LaButti K."/>
            <person name="Salamov A."/>
            <person name="Andreopoulos B."/>
            <person name="Baker S."/>
            <person name="Barry K."/>
            <person name="Bills G."/>
            <person name="Bluhm B."/>
            <person name="Cannon C."/>
            <person name="Castanera R."/>
            <person name="Culley D."/>
            <person name="Daum C."/>
            <person name="Ezra D."/>
            <person name="Gonzalez J."/>
            <person name="Henrissat B."/>
            <person name="Kuo A."/>
            <person name="Liang C."/>
            <person name="Lipzen A."/>
            <person name="Lutzoni F."/>
            <person name="Magnuson J."/>
            <person name="Mondo S."/>
            <person name="Nolan M."/>
            <person name="Ohm R."/>
            <person name="Pangilinan J."/>
            <person name="Park H.-J."/>
            <person name="Ramirez L."/>
            <person name="Alfaro M."/>
            <person name="Sun H."/>
            <person name="Tritt A."/>
            <person name="Yoshinaga Y."/>
            <person name="Zwiers L.-H."/>
            <person name="Turgeon B."/>
            <person name="Goodwin S."/>
            <person name="Spatafora J."/>
            <person name="Crous P."/>
            <person name="Grigoriev I."/>
        </authorList>
    </citation>
    <scope>NUCLEOTIDE SEQUENCE [LARGE SCALE GENOMIC DNA]</scope>
    <source>
        <strain evidence="17">CBS 304.66</strain>
    </source>
</reference>
<keyword evidence="5" id="KW-0146">Chitin degradation</keyword>
<evidence type="ECO:0000256" key="4">
    <source>
        <dbReference type="ARBA" id="ARBA00022801"/>
    </source>
</evidence>
<organism evidence="16 17">
    <name type="scientific">Lojkania enalia</name>
    <dbReference type="NCBI Taxonomy" id="147567"/>
    <lineage>
        <taxon>Eukaryota</taxon>
        <taxon>Fungi</taxon>
        <taxon>Dikarya</taxon>
        <taxon>Ascomycota</taxon>
        <taxon>Pezizomycotina</taxon>
        <taxon>Dothideomycetes</taxon>
        <taxon>Pleosporomycetidae</taxon>
        <taxon>Pleosporales</taxon>
        <taxon>Pleosporales incertae sedis</taxon>
        <taxon>Lojkania</taxon>
    </lineage>
</organism>
<dbReference type="InterPro" id="IPR045321">
    <property type="entry name" value="Cts1-like"/>
</dbReference>
<dbReference type="GO" id="GO:0008061">
    <property type="term" value="F:chitin binding"/>
    <property type="evidence" value="ECO:0007669"/>
    <property type="project" value="UniProtKB-UniRule"/>
</dbReference>
<dbReference type="InterPro" id="IPR001579">
    <property type="entry name" value="Glyco_hydro_18_chit_AS"/>
</dbReference>
<proteinExistence type="inferred from homology"/>
<feature type="domain" description="Chitin-binding type-1" evidence="14">
    <location>
        <begin position="391"/>
        <end position="437"/>
    </location>
</feature>
<feature type="region of interest" description="Disordered" evidence="12">
    <location>
        <begin position="841"/>
        <end position="892"/>
    </location>
</feature>
<keyword evidence="17" id="KW-1185">Reference proteome</keyword>
<evidence type="ECO:0000256" key="8">
    <source>
        <dbReference type="ARBA" id="ARBA00023326"/>
    </source>
</evidence>
<dbReference type="GO" id="GO:0006032">
    <property type="term" value="P:chitin catabolic process"/>
    <property type="evidence" value="ECO:0007669"/>
    <property type="project" value="UniProtKB-KW"/>
</dbReference>
<keyword evidence="7 11" id="KW-0326">Glycosidase</keyword>
<feature type="compositionally biased region" description="Low complexity" evidence="12">
    <location>
        <begin position="575"/>
        <end position="586"/>
    </location>
</feature>
<evidence type="ECO:0000259" key="15">
    <source>
        <dbReference type="PROSITE" id="PS51910"/>
    </source>
</evidence>
<dbReference type="EC" id="3.2.1.14" evidence="2"/>
<keyword evidence="13" id="KW-0732">Signal</keyword>
<keyword evidence="10" id="KW-1015">Disulfide bond</keyword>